<reference evidence="2" key="2">
    <citation type="submission" date="2015-06" db="UniProtKB">
        <authorList>
            <consortium name="EnsemblMetazoa"/>
        </authorList>
    </citation>
    <scope>IDENTIFICATION</scope>
</reference>
<protein>
    <recommendedName>
        <fullName evidence="4">Gustatory receptor</fullName>
    </recommendedName>
</protein>
<dbReference type="AlphaFoldDB" id="T1KDM3"/>
<evidence type="ECO:0000256" key="1">
    <source>
        <dbReference type="SAM" id="Phobius"/>
    </source>
</evidence>
<feature type="transmembrane region" description="Helical" evidence="1">
    <location>
        <begin position="281"/>
        <end position="304"/>
    </location>
</feature>
<feature type="transmembrane region" description="Helical" evidence="1">
    <location>
        <begin position="358"/>
        <end position="380"/>
    </location>
</feature>
<dbReference type="GeneID" id="112538937"/>
<evidence type="ECO:0000313" key="3">
    <source>
        <dbReference type="Proteomes" id="UP000015104"/>
    </source>
</evidence>
<proteinExistence type="predicted"/>
<dbReference type="RefSeq" id="XP_025016793.1">
    <property type="nucleotide sequence ID" value="XM_025161025.1"/>
</dbReference>
<keyword evidence="1" id="KW-0472">Membrane</keyword>
<keyword evidence="3" id="KW-1185">Reference proteome</keyword>
<organism evidence="2 3">
    <name type="scientific">Tetranychus urticae</name>
    <name type="common">Two-spotted spider mite</name>
    <dbReference type="NCBI Taxonomy" id="32264"/>
    <lineage>
        <taxon>Eukaryota</taxon>
        <taxon>Metazoa</taxon>
        <taxon>Ecdysozoa</taxon>
        <taxon>Arthropoda</taxon>
        <taxon>Chelicerata</taxon>
        <taxon>Arachnida</taxon>
        <taxon>Acari</taxon>
        <taxon>Acariformes</taxon>
        <taxon>Trombidiformes</taxon>
        <taxon>Prostigmata</taxon>
        <taxon>Eleutherengona</taxon>
        <taxon>Raphignathae</taxon>
        <taxon>Tetranychoidea</taxon>
        <taxon>Tetranychidae</taxon>
        <taxon>Tetranychus</taxon>
    </lineage>
</organism>
<reference evidence="3" key="1">
    <citation type="submission" date="2011-08" db="EMBL/GenBank/DDBJ databases">
        <authorList>
            <person name="Rombauts S."/>
        </authorList>
    </citation>
    <scope>NUCLEOTIDE SEQUENCE</scope>
    <source>
        <strain evidence="3">London</strain>
    </source>
</reference>
<feature type="transmembrane region" description="Helical" evidence="1">
    <location>
        <begin position="79"/>
        <end position="97"/>
    </location>
</feature>
<dbReference type="EMBL" id="CAEY01002017">
    <property type="status" value="NOT_ANNOTATED_CDS"/>
    <property type="molecule type" value="Genomic_DNA"/>
</dbReference>
<dbReference type="Proteomes" id="UP000015104">
    <property type="component" value="Unassembled WGS sequence"/>
</dbReference>
<sequence>MNRYPGFRRYLNYQLVDLTYLVTDESKSFKLFFPLSFAVCLTNMIKQLINLSQSEVTSLSYYLGDLTLVVGATRKHLTLIYFGWFSAAFTCSLALYVSQFKPSLQKWVSIGVIFDQFGSTKVHPHSGLPTIVHKYFIKLSHISYILGGLAAFLCGTPSLFIYPSQFIIYLVFWLLITAVGGLVVLGNAANFGPLFGFSVYLFGKHLTSEKDNLIVETKSYEKGEDWNTIVANSMRSSTNQLKGLIESYQFWILVNQFLFLATYLAQFILLYLIFFVEVHKFLRISLIAFGVINFISGLSVHFWLGAYGQHKINQYCSQLRRALFTNGSIDMKLNIIIYLEHVETRYFFTIFGALRYSFFHFILVICENITNLLLLIASLAGGMGH</sequence>
<keyword evidence="1" id="KW-0812">Transmembrane</keyword>
<feature type="transmembrane region" description="Helical" evidence="1">
    <location>
        <begin position="166"/>
        <end position="185"/>
    </location>
</feature>
<feature type="transmembrane region" description="Helical" evidence="1">
    <location>
        <begin position="142"/>
        <end position="160"/>
    </location>
</feature>
<accession>T1KDM3</accession>
<evidence type="ECO:0008006" key="4">
    <source>
        <dbReference type="Google" id="ProtNLM"/>
    </source>
</evidence>
<dbReference type="EnsemblMetazoa" id="tetur09g03430.1">
    <property type="protein sequence ID" value="tetur09g03430.1"/>
    <property type="gene ID" value="tetur09g03430"/>
</dbReference>
<name>T1KDM3_TETUR</name>
<evidence type="ECO:0000313" key="2">
    <source>
        <dbReference type="EnsemblMetazoa" id="tetur09g03430.1"/>
    </source>
</evidence>
<feature type="transmembrane region" description="Helical" evidence="1">
    <location>
        <begin position="250"/>
        <end position="275"/>
    </location>
</feature>
<dbReference type="HOGENOM" id="CLU_718312_0_0_1"/>
<keyword evidence="1" id="KW-1133">Transmembrane helix</keyword>